<keyword evidence="4" id="KW-1185">Reference proteome</keyword>
<dbReference type="Gene3D" id="3.40.50.620">
    <property type="entry name" value="HUPs"/>
    <property type="match status" value="1"/>
</dbReference>
<reference evidence="4" key="1">
    <citation type="submission" date="2017-02" db="EMBL/GenBank/DDBJ databases">
        <authorList>
            <person name="Varghese N."/>
            <person name="Submissions S."/>
        </authorList>
    </citation>
    <scope>NUCLEOTIDE SEQUENCE [LARGE SCALE GENOMIC DNA]</scope>
    <source>
        <strain evidence="4">DSM 16521</strain>
    </source>
</reference>
<organism evidence="3 4">
    <name type="scientific">Carboxydocella sporoproducens DSM 16521</name>
    <dbReference type="NCBI Taxonomy" id="1121270"/>
    <lineage>
        <taxon>Bacteria</taxon>
        <taxon>Bacillati</taxon>
        <taxon>Bacillota</taxon>
        <taxon>Clostridia</taxon>
        <taxon>Eubacteriales</taxon>
        <taxon>Clostridiales Family XVI. Incertae Sedis</taxon>
        <taxon>Carboxydocella</taxon>
    </lineage>
</organism>
<evidence type="ECO:0000259" key="2">
    <source>
        <dbReference type="Pfam" id="PF00582"/>
    </source>
</evidence>
<dbReference type="InterPro" id="IPR006016">
    <property type="entry name" value="UspA"/>
</dbReference>
<feature type="domain" description="UspA" evidence="2">
    <location>
        <begin position="1"/>
        <end position="146"/>
    </location>
</feature>
<dbReference type="PANTHER" id="PTHR46268">
    <property type="entry name" value="STRESS RESPONSE PROTEIN NHAX"/>
    <property type="match status" value="1"/>
</dbReference>
<evidence type="ECO:0000256" key="1">
    <source>
        <dbReference type="ARBA" id="ARBA00008791"/>
    </source>
</evidence>
<gene>
    <name evidence="3" type="ORF">SAMN02745885_00286</name>
</gene>
<dbReference type="Proteomes" id="UP000189933">
    <property type="component" value="Unassembled WGS sequence"/>
</dbReference>
<comment type="similarity">
    <text evidence="1">Belongs to the universal stress protein A family.</text>
</comment>
<dbReference type="OrthoDB" id="9794782at2"/>
<dbReference type="InterPro" id="IPR006015">
    <property type="entry name" value="Universal_stress_UspA"/>
</dbReference>
<dbReference type="EMBL" id="FUXM01000002">
    <property type="protein sequence ID" value="SJZ57641.1"/>
    <property type="molecule type" value="Genomic_DNA"/>
</dbReference>
<name>A0A1T4LSN1_9FIRM</name>
<dbReference type="PANTHER" id="PTHR46268:SF6">
    <property type="entry name" value="UNIVERSAL STRESS PROTEIN UP12"/>
    <property type="match status" value="1"/>
</dbReference>
<dbReference type="SUPFAM" id="SSF52402">
    <property type="entry name" value="Adenine nucleotide alpha hydrolases-like"/>
    <property type="match status" value="1"/>
</dbReference>
<accession>A0A1T4LSN1</accession>
<proteinExistence type="inferred from homology"/>
<dbReference type="PRINTS" id="PR01438">
    <property type="entry name" value="UNVRSLSTRESS"/>
</dbReference>
<evidence type="ECO:0000313" key="3">
    <source>
        <dbReference type="EMBL" id="SJZ57641.1"/>
    </source>
</evidence>
<protein>
    <submittedName>
        <fullName evidence="3">Nucleotide-binding universal stress protein, UspA family</fullName>
    </submittedName>
</protein>
<dbReference type="InterPro" id="IPR014729">
    <property type="entry name" value="Rossmann-like_a/b/a_fold"/>
</dbReference>
<dbReference type="AlphaFoldDB" id="A0A1T4LSN1"/>
<dbReference type="RefSeq" id="WP_078664440.1">
    <property type="nucleotide sequence ID" value="NZ_FUXM01000002.1"/>
</dbReference>
<evidence type="ECO:0000313" key="4">
    <source>
        <dbReference type="Proteomes" id="UP000189933"/>
    </source>
</evidence>
<sequence length="146" mass="16263">MKKILIPIDGSEHAQKAALWVKNFFKDFKNVSVTFLHVSDLPKELMPHSYMMESIIEPTLIEEIINEKKEQAFKSVAGVFEDTEIKTEYVNKVGNPAEVIAQVAATENFDLVVIGSRGLGEIKGILLGSVSDRVAHICKRPVLIVK</sequence>
<dbReference type="CDD" id="cd23659">
    <property type="entry name" value="USP_At3g01520-like"/>
    <property type="match status" value="1"/>
</dbReference>
<dbReference type="Pfam" id="PF00582">
    <property type="entry name" value="Usp"/>
    <property type="match status" value="1"/>
</dbReference>